<evidence type="ECO:0000256" key="2">
    <source>
        <dbReference type="SAM" id="SignalP"/>
    </source>
</evidence>
<dbReference type="PANTHER" id="PTHR21749">
    <property type="entry name" value="PRION-LIKE- Q/N-RICH -DOMAIN-BEARING PROTEIN PROTEIN 24"/>
    <property type="match status" value="1"/>
</dbReference>
<feature type="compositionally biased region" description="Basic residues" evidence="1">
    <location>
        <begin position="114"/>
        <end position="123"/>
    </location>
</feature>
<keyword evidence="2" id="KW-0732">Signal</keyword>
<dbReference type="PANTHER" id="PTHR21749:SF6">
    <property type="entry name" value="ACTIVIN_RECP DOMAIN-CONTAINING PROTEIN"/>
    <property type="match status" value="1"/>
</dbReference>
<evidence type="ECO:0000313" key="3">
    <source>
        <dbReference type="EMBL" id="GMT05391.1"/>
    </source>
</evidence>
<dbReference type="EMBL" id="BTSX01000006">
    <property type="protein sequence ID" value="GMT05391.1"/>
    <property type="molecule type" value="Genomic_DNA"/>
</dbReference>
<comment type="caution">
    <text evidence="3">The sequence shown here is derived from an EMBL/GenBank/DDBJ whole genome shotgun (WGS) entry which is preliminary data.</text>
</comment>
<feature type="compositionally biased region" description="Polar residues" evidence="1">
    <location>
        <begin position="124"/>
        <end position="133"/>
    </location>
</feature>
<dbReference type="AlphaFoldDB" id="A0AAV5UFY7"/>
<evidence type="ECO:0000313" key="4">
    <source>
        <dbReference type="Proteomes" id="UP001432027"/>
    </source>
</evidence>
<keyword evidence="4" id="KW-1185">Reference proteome</keyword>
<reference evidence="3" key="1">
    <citation type="submission" date="2023-10" db="EMBL/GenBank/DDBJ databases">
        <title>Genome assembly of Pristionchus species.</title>
        <authorList>
            <person name="Yoshida K."/>
            <person name="Sommer R.J."/>
        </authorList>
    </citation>
    <scope>NUCLEOTIDE SEQUENCE</scope>
    <source>
        <strain evidence="3">RS0144</strain>
    </source>
</reference>
<feature type="non-terminal residue" evidence="3">
    <location>
        <position position="1"/>
    </location>
</feature>
<feature type="region of interest" description="Disordered" evidence="1">
    <location>
        <begin position="113"/>
        <end position="133"/>
    </location>
</feature>
<organism evidence="3 4">
    <name type="scientific">Pristionchus entomophagus</name>
    <dbReference type="NCBI Taxonomy" id="358040"/>
    <lineage>
        <taxon>Eukaryota</taxon>
        <taxon>Metazoa</taxon>
        <taxon>Ecdysozoa</taxon>
        <taxon>Nematoda</taxon>
        <taxon>Chromadorea</taxon>
        <taxon>Rhabditida</taxon>
        <taxon>Rhabditina</taxon>
        <taxon>Diplogasteromorpha</taxon>
        <taxon>Diplogasteroidea</taxon>
        <taxon>Neodiplogasteridae</taxon>
        <taxon>Pristionchus</taxon>
    </lineage>
</organism>
<dbReference type="Proteomes" id="UP001432027">
    <property type="component" value="Unassembled WGS sequence"/>
</dbReference>
<sequence>SRIILLFLLPIGTIALQCYTGTSFMKGGNVFEEKKTCNAGESCIFSYAKVHALVKLKNSGCSNWRCKYIGTNACKNVTIAGVEINGCCCNNEDFCQPTISVLRNKLQATVSRTQSRKYGKKSKIQSPDNSLCY</sequence>
<proteinExistence type="predicted"/>
<accession>A0AAV5UFY7</accession>
<evidence type="ECO:0000256" key="1">
    <source>
        <dbReference type="SAM" id="MobiDB-lite"/>
    </source>
</evidence>
<gene>
    <name evidence="3" type="ORF">PENTCL1PPCAC_27565</name>
</gene>
<feature type="chain" id="PRO_5043562922" description="UPAR/Ly6 domain-containing protein" evidence="2">
    <location>
        <begin position="16"/>
        <end position="133"/>
    </location>
</feature>
<feature type="signal peptide" evidence="2">
    <location>
        <begin position="1"/>
        <end position="15"/>
    </location>
</feature>
<name>A0AAV5UFY7_9BILA</name>
<evidence type="ECO:0008006" key="5">
    <source>
        <dbReference type="Google" id="ProtNLM"/>
    </source>
</evidence>
<protein>
    <recommendedName>
        <fullName evidence="5">UPAR/Ly6 domain-containing protein</fullName>
    </recommendedName>
</protein>